<dbReference type="InterPro" id="IPR029052">
    <property type="entry name" value="Metallo-depent_PP-like"/>
</dbReference>
<dbReference type="GO" id="GO:0004722">
    <property type="term" value="F:protein serine/threonine phosphatase activity"/>
    <property type="evidence" value="ECO:0007669"/>
    <property type="project" value="UniProtKB-EC"/>
</dbReference>
<dbReference type="SUPFAM" id="SSF56300">
    <property type="entry name" value="Metallo-dependent phosphatases"/>
    <property type="match status" value="1"/>
</dbReference>
<sequence>MKRMLVISDIHGELEKFEGLLAAAQYNPERDQLILLGDYVDRGPNAKGVIERVIALKEAGALVLKGNHEDLMIKALTTQEERAWKRWAQINGGDMTLKSYGFTEADFAVDESAETFIKPELQSDILMQHLAFISNLEHYIETDDYIFVHAGVQPGIPVSETDPYTLMWIRGDFHSGYTGKKIVVFGHSSTDTLHGDSDNYNVYFGVNRIIGIDGGAVYGGQLNCLELPSQVVYVLK</sequence>
<gene>
    <name evidence="2" type="ORF">J2Z65_000083</name>
</gene>
<name>A0ABS4HQJ3_9BACL</name>
<dbReference type="PANTHER" id="PTHR42850:SF4">
    <property type="entry name" value="ZINC-DEPENDENT ENDOPOLYPHOSPHATASE"/>
    <property type="match status" value="1"/>
</dbReference>
<dbReference type="Pfam" id="PF00149">
    <property type="entry name" value="Metallophos"/>
    <property type="match status" value="1"/>
</dbReference>
<protein>
    <submittedName>
        <fullName evidence="2">Serine/threonine protein phosphatase 1</fullName>
        <ecNumber evidence="2">3.1.3.16</ecNumber>
    </submittedName>
</protein>
<dbReference type="PANTHER" id="PTHR42850">
    <property type="entry name" value="METALLOPHOSPHOESTERASE"/>
    <property type="match status" value="1"/>
</dbReference>
<comment type="caution">
    <text evidence="2">The sequence shown here is derived from an EMBL/GenBank/DDBJ whole genome shotgun (WGS) entry which is preliminary data.</text>
</comment>
<evidence type="ECO:0000313" key="2">
    <source>
        <dbReference type="EMBL" id="MBP1960889.1"/>
    </source>
</evidence>
<accession>A0ABS4HQJ3</accession>
<keyword evidence="2" id="KW-0378">Hydrolase</keyword>
<dbReference type="InterPro" id="IPR050126">
    <property type="entry name" value="Ap4A_hydrolase"/>
</dbReference>
<evidence type="ECO:0000259" key="1">
    <source>
        <dbReference type="Pfam" id="PF00149"/>
    </source>
</evidence>
<proteinExistence type="predicted"/>
<dbReference type="InterPro" id="IPR004843">
    <property type="entry name" value="Calcineurin-like_PHP"/>
</dbReference>
<keyword evidence="3" id="KW-1185">Reference proteome</keyword>
<dbReference type="Gene3D" id="3.60.21.10">
    <property type="match status" value="1"/>
</dbReference>
<dbReference type="EC" id="3.1.3.16" evidence="2"/>
<dbReference type="EMBL" id="JAGGKV010000001">
    <property type="protein sequence ID" value="MBP1960889.1"/>
    <property type="molecule type" value="Genomic_DNA"/>
</dbReference>
<dbReference type="RefSeq" id="WP_167056689.1">
    <property type="nucleotide sequence ID" value="NZ_JAAOZR010000013.1"/>
</dbReference>
<organism evidence="2 3">
    <name type="scientific">Paenibacillus aceris</name>
    <dbReference type="NCBI Taxonomy" id="869555"/>
    <lineage>
        <taxon>Bacteria</taxon>
        <taxon>Bacillati</taxon>
        <taxon>Bacillota</taxon>
        <taxon>Bacilli</taxon>
        <taxon>Bacillales</taxon>
        <taxon>Paenibacillaceae</taxon>
        <taxon>Paenibacillus</taxon>
    </lineage>
</organism>
<dbReference type="Proteomes" id="UP001519344">
    <property type="component" value="Unassembled WGS sequence"/>
</dbReference>
<reference evidence="2 3" key="1">
    <citation type="submission" date="2021-03" db="EMBL/GenBank/DDBJ databases">
        <title>Genomic Encyclopedia of Type Strains, Phase IV (KMG-IV): sequencing the most valuable type-strain genomes for metagenomic binning, comparative biology and taxonomic classification.</title>
        <authorList>
            <person name="Goeker M."/>
        </authorList>
    </citation>
    <scope>NUCLEOTIDE SEQUENCE [LARGE SCALE GENOMIC DNA]</scope>
    <source>
        <strain evidence="2 3">DSM 24950</strain>
    </source>
</reference>
<dbReference type="CDD" id="cd00144">
    <property type="entry name" value="MPP_PPP_family"/>
    <property type="match status" value="1"/>
</dbReference>
<evidence type="ECO:0000313" key="3">
    <source>
        <dbReference type="Proteomes" id="UP001519344"/>
    </source>
</evidence>
<feature type="domain" description="Calcineurin-like phosphoesterase" evidence="1">
    <location>
        <begin position="3"/>
        <end position="190"/>
    </location>
</feature>